<keyword evidence="7" id="KW-0238">DNA-binding</keyword>
<protein>
    <recommendedName>
        <fullName evidence="14">Response regulatory domain-containing protein</fullName>
    </recommendedName>
</protein>
<dbReference type="InterPro" id="IPR006447">
    <property type="entry name" value="Myb_dom_plants"/>
</dbReference>
<keyword evidence="16" id="KW-1185">Reference proteome</keyword>
<evidence type="ECO:0000256" key="1">
    <source>
        <dbReference type="ARBA" id="ARBA00004123"/>
    </source>
</evidence>
<keyword evidence="3 11" id="KW-0597">Phosphoprotein</keyword>
<evidence type="ECO:0000256" key="6">
    <source>
        <dbReference type="ARBA" id="ARBA00023015"/>
    </source>
</evidence>
<evidence type="ECO:0000259" key="14">
    <source>
        <dbReference type="PROSITE" id="PS50110"/>
    </source>
</evidence>
<feature type="region of interest" description="Disordered" evidence="12">
    <location>
        <begin position="401"/>
        <end position="434"/>
    </location>
</feature>
<dbReference type="GO" id="GO:0009736">
    <property type="term" value="P:cytokinin-activated signaling pathway"/>
    <property type="evidence" value="ECO:0007669"/>
    <property type="project" value="UniProtKB-KW"/>
</dbReference>
<dbReference type="InterPro" id="IPR011006">
    <property type="entry name" value="CheY-like_superfamily"/>
</dbReference>
<dbReference type="GO" id="GO:0005634">
    <property type="term" value="C:nucleus"/>
    <property type="evidence" value="ECO:0007669"/>
    <property type="project" value="UniProtKB-SubCell"/>
</dbReference>
<feature type="compositionally biased region" description="Acidic residues" evidence="12">
    <location>
        <begin position="228"/>
        <end position="239"/>
    </location>
</feature>
<comment type="caution">
    <text evidence="15">The sequence shown here is derived from an EMBL/GenBank/DDBJ whole genome shotgun (WGS) entry which is preliminary data.</text>
</comment>
<feature type="region of interest" description="Disordered" evidence="12">
    <location>
        <begin position="470"/>
        <end position="503"/>
    </location>
</feature>
<proteinExistence type="inferred from homology"/>
<dbReference type="AlphaFoldDB" id="A0A6A4M1X5"/>
<evidence type="ECO:0000313" key="15">
    <source>
        <dbReference type="EMBL" id="KAE9462621.1"/>
    </source>
</evidence>
<dbReference type="EMBL" id="QEFC01000685">
    <property type="protein sequence ID" value="KAE9462621.1"/>
    <property type="molecule type" value="Genomic_DNA"/>
</dbReference>
<feature type="transmembrane region" description="Helical" evidence="13">
    <location>
        <begin position="48"/>
        <end position="71"/>
    </location>
</feature>
<dbReference type="SUPFAM" id="SSF52172">
    <property type="entry name" value="CheY-like"/>
    <property type="match status" value="1"/>
</dbReference>
<comment type="subcellular location">
    <subcellularLocation>
        <location evidence="1">Nucleus</location>
    </subcellularLocation>
</comment>
<dbReference type="SUPFAM" id="SSF46689">
    <property type="entry name" value="Homeodomain-like"/>
    <property type="match status" value="1"/>
</dbReference>
<evidence type="ECO:0000313" key="16">
    <source>
        <dbReference type="Proteomes" id="UP000428333"/>
    </source>
</evidence>
<evidence type="ECO:0000256" key="11">
    <source>
        <dbReference type="PROSITE-ProRule" id="PRU00169"/>
    </source>
</evidence>
<organism evidence="15 16">
    <name type="scientific">Rhododendron williamsianum</name>
    <dbReference type="NCBI Taxonomy" id="262921"/>
    <lineage>
        <taxon>Eukaryota</taxon>
        <taxon>Viridiplantae</taxon>
        <taxon>Streptophyta</taxon>
        <taxon>Embryophyta</taxon>
        <taxon>Tracheophyta</taxon>
        <taxon>Spermatophyta</taxon>
        <taxon>Magnoliopsida</taxon>
        <taxon>eudicotyledons</taxon>
        <taxon>Gunneridae</taxon>
        <taxon>Pentapetalae</taxon>
        <taxon>asterids</taxon>
        <taxon>Ericales</taxon>
        <taxon>Ericaceae</taxon>
        <taxon>Ericoideae</taxon>
        <taxon>Rhodoreae</taxon>
        <taxon>Rhododendron</taxon>
    </lineage>
</organism>
<keyword evidence="8" id="KW-0010">Activator</keyword>
<feature type="compositionally biased region" description="Basic and acidic residues" evidence="12">
    <location>
        <begin position="240"/>
        <end position="250"/>
    </location>
</feature>
<evidence type="ECO:0000256" key="13">
    <source>
        <dbReference type="SAM" id="Phobius"/>
    </source>
</evidence>
<keyword evidence="5" id="KW-0902">Two-component regulatory system</keyword>
<keyword evidence="13" id="KW-0812">Transmembrane</keyword>
<dbReference type="PIRSF" id="PIRSF036392">
    <property type="entry name" value="RR_ARR_type-B"/>
    <property type="match status" value="1"/>
</dbReference>
<dbReference type="Gene3D" id="3.40.50.2300">
    <property type="match status" value="1"/>
</dbReference>
<feature type="compositionally biased region" description="Polar residues" evidence="12">
    <location>
        <begin position="481"/>
        <end position="495"/>
    </location>
</feature>
<dbReference type="PANTHER" id="PTHR43874">
    <property type="entry name" value="TWO-COMPONENT RESPONSE REGULATOR"/>
    <property type="match status" value="1"/>
</dbReference>
<evidence type="ECO:0000256" key="10">
    <source>
        <dbReference type="ARBA" id="ARBA00023242"/>
    </source>
</evidence>
<dbReference type="SMART" id="SM00448">
    <property type="entry name" value="REC"/>
    <property type="match status" value="1"/>
</dbReference>
<dbReference type="Proteomes" id="UP000428333">
    <property type="component" value="Linkage Group LG03"/>
</dbReference>
<dbReference type="InterPro" id="IPR017053">
    <property type="entry name" value="Response_reg_B-typ_pln"/>
</dbReference>
<sequence>MTLEEIKGSLGDENDKFPVGMRVLAVDDDRTWLRILDELLRKCQYHGLILSISCFFLCLILNLSLNSLFFLYSNMGFLVKVIDTFVFLVLAVTTTNQAKAALKMLRENKNRFDLVISDVHMPDMDGFKLLELVGLEMDLPVIMLSGNGDPKLVMKGITHGACDYLVKPVRIEELSNIWQHVIRKKKFDSKSENNSNAQDKGHQGGGQANSPDGATDQTRKVSRKRKEDEEEEQEEEEGEENGHENEDPATQKKPRVVWSIELHRKFVAAVNQLGIEKAVPKRILDMMNKYRLYLKRISSAATQQANMVAALGGKDASYMHMSSLNGLGDFRTLAGPGRYPNSNISPYQTGGIPTYHRSLSSSALFQPVHAQNLTTLGKLQVWPSNQNPSLFQGIPTSLGLGPFQPGGASSSPFTGHGNGQHMQDGGLFSSQPSFKVGSLTSEPFNTAVGGSNESWHSTVELPNYSPNSLSLSGPFDHDRLTPNSVRSNNSSTAAHIQNGPLDFSSTNSISAPMEDSRGEIHFQAGSVGNVVRNMNQETAKRWDSNQIFSPFNSVVPANGVVSPLSQSMGQTNGVFHRKTDPALVSRSHSSAPTLAQHIGIEKSFMDPKMRSNADYTSEQTKSPGGHVHGSYESLDDIMNAMIKREQEGSLDGGFGFGAYTFG</sequence>
<evidence type="ECO:0000256" key="8">
    <source>
        <dbReference type="ARBA" id="ARBA00023159"/>
    </source>
</evidence>
<feature type="domain" description="Response regulatory" evidence="14">
    <location>
        <begin position="22"/>
        <end position="182"/>
    </location>
</feature>
<dbReference type="GO" id="GO:0003700">
    <property type="term" value="F:DNA-binding transcription factor activity"/>
    <property type="evidence" value="ECO:0007669"/>
    <property type="project" value="InterPro"/>
</dbReference>
<evidence type="ECO:0000256" key="3">
    <source>
        <dbReference type="ARBA" id="ARBA00022553"/>
    </source>
</evidence>
<evidence type="ECO:0000256" key="2">
    <source>
        <dbReference type="ARBA" id="ARBA00006015"/>
    </source>
</evidence>
<dbReference type="Gene3D" id="1.10.10.60">
    <property type="entry name" value="Homeodomain-like"/>
    <property type="match status" value="1"/>
</dbReference>
<dbReference type="PROSITE" id="PS50110">
    <property type="entry name" value="RESPONSE_REGULATORY"/>
    <property type="match status" value="1"/>
</dbReference>
<dbReference type="InterPro" id="IPR001789">
    <property type="entry name" value="Sig_transdc_resp-reg_receiver"/>
</dbReference>
<comment type="similarity">
    <text evidence="2">Belongs to the ARR family. Type-B subfamily.</text>
</comment>
<dbReference type="GO" id="GO:0000160">
    <property type="term" value="P:phosphorelay signal transduction system"/>
    <property type="evidence" value="ECO:0007669"/>
    <property type="project" value="UniProtKB-KW"/>
</dbReference>
<dbReference type="InterPro" id="IPR045279">
    <property type="entry name" value="ARR-like"/>
</dbReference>
<keyword evidence="13" id="KW-1133">Transmembrane helix</keyword>
<dbReference type="CDD" id="cd17584">
    <property type="entry name" value="REC_typeB_ARR-like"/>
    <property type="match status" value="1"/>
</dbReference>
<feature type="transmembrane region" description="Helical" evidence="13">
    <location>
        <begin position="77"/>
        <end position="96"/>
    </location>
</feature>
<gene>
    <name evidence="15" type="ORF">C3L33_05474</name>
</gene>
<dbReference type="OrthoDB" id="60033at2759"/>
<feature type="region of interest" description="Disordered" evidence="12">
    <location>
        <begin position="188"/>
        <end position="252"/>
    </location>
</feature>
<evidence type="ECO:0000256" key="9">
    <source>
        <dbReference type="ARBA" id="ARBA00023163"/>
    </source>
</evidence>
<dbReference type="Pfam" id="PF00072">
    <property type="entry name" value="Response_reg"/>
    <property type="match status" value="1"/>
</dbReference>
<keyword evidence="10" id="KW-0539">Nucleus</keyword>
<keyword evidence="4" id="KW-0932">Cytokinin signaling pathway</keyword>
<dbReference type="NCBIfam" id="TIGR01557">
    <property type="entry name" value="myb_SHAQKYF"/>
    <property type="match status" value="1"/>
</dbReference>
<dbReference type="InterPro" id="IPR009057">
    <property type="entry name" value="Homeodomain-like_sf"/>
</dbReference>
<evidence type="ECO:0000256" key="5">
    <source>
        <dbReference type="ARBA" id="ARBA00023012"/>
    </source>
</evidence>
<feature type="non-terminal residue" evidence="15">
    <location>
        <position position="1"/>
    </location>
</feature>
<dbReference type="PANTHER" id="PTHR43874:SF205">
    <property type="entry name" value="TWO-COMPONENT RESPONSE REGULATOR ORR23"/>
    <property type="match status" value="1"/>
</dbReference>
<reference evidence="15 16" key="1">
    <citation type="journal article" date="2019" name="Genome Biol. Evol.">
        <title>The Rhododendron genome and chromosomal organization provide insight into shared whole-genome duplications across the heath family (Ericaceae).</title>
        <authorList>
            <person name="Soza V.L."/>
            <person name="Lindsley D."/>
            <person name="Waalkes A."/>
            <person name="Ramage E."/>
            <person name="Patwardhan R.P."/>
            <person name="Burton J.N."/>
            <person name="Adey A."/>
            <person name="Kumar A."/>
            <person name="Qiu R."/>
            <person name="Shendure J."/>
            <person name="Hall B."/>
        </authorList>
    </citation>
    <scope>NUCLEOTIDE SEQUENCE [LARGE SCALE GENOMIC DNA]</scope>
    <source>
        <strain evidence="15">RSF 1966-606</strain>
    </source>
</reference>
<keyword evidence="6" id="KW-0805">Transcription regulation</keyword>
<accession>A0A6A4M1X5</accession>
<keyword evidence="13" id="KW-0472">Membrane</keyword>
<feature type="modified residue" description="4-aspartylphosphate" evidence="11">
    <location>
        <position position="118"/>
    </location>
</feature>
<evidence type="ECO:0000256" key="12">
    <source>
        <dbReference type="SAM" id="MobiDB-lite"/>
    </source>
</evidence>
<dbReference type="GO" id="GO:0003677">
    <property type="term" value="F:DNA binding"/>
    <property type="evidence" value="ECO:0007669"/>
    <property type="project" value="UniProtKB-KW"/>
</dbReference>
<evidence type="ECO:0000256" key="7">
    <source>
        <dbReference type="ARBA" id="ARBA00023125"/>
    </source>
</evidence>
<evidence type="ECO:0000256" key="4">
    <source>
        <dbReference type="ARBA" id="ARBA00022864"/>
    </source>
</evidence>
<keyword evidence="9" id="KW-0804">Transcription</keyword>
<name>A0A6A4M1X5_9ERIC</name>